<dbReference type="NCBIfam" id="NF037995">
    <property type="entry name" value="TRAP_S1"/>
    <property type="match status" value="1"/>
</dbReference>
<dbReference type="GO" id="GO:0030246">
    <property type="term" value="F:carbohydrate binding"/>
    <property type="evidence" value="ECO:0007669"/>
    <property type="project" value="TreeGrafter"/>
</dbReference>
<dbReference type="PROSITE" id="PS51318">
    <property type="entry name" value="TAT"/>
    <property type="match status" value="1"/>
</dbReference>
<dbReference type="InterPro" id="IPR006311">
    <property type="entry name" value="TAT_signal"/>
</dbReference>
<reference evidence="3" key="1">
    <citation type="journal article" date="2021" name="PeerJ">
        <title>Extensive microbial diversity within the chicken gut microbiome revealed by metagenomics and culture.</title>
        <authorList>
            <person name="Gilroy R."/>
            <person name="Ravi A."/>
            <person name="Getino M."/>
            <person name="Pursley I."/>
            <person name="Horton D.L."/>
            <person name="Alikhan N.F."/>
            <person name="Baker D."/>
            <person name="Gharbi K."/>
            <person name="Hall N."/>
            <person name="Watson M."/>
            <person name="Adriaenssens E.M."/>
            <person name="Foster-Nyarko E."/>
            <person name="Jarju S."/>
            <person name="Secka A."/>
            <person name="Antonio M."/>
            <person name="Oren A."/>
            <person name="Chaudhuri R.R."/>
            <person name="La Ragione R."/>
            <person name="Hildebrand F."/>
            <person name="Pallen M.J."/>
        </authorList>
    </citation>
    <scope>NUCLEOTIDE SEQUENCE</scope>
    <source>
        <strain evidence="3">ChiGjej5B5-22894</strain>
    </source>
</reference>
<dbReference type="InterPro" id="IPR038404">
    <property type="entry name" value="TRAP_DctP_sf"/>
</dbReference>
<dbReference type="Pfam" id="PF03480">
    <property type="entry name" value="DctP"/>
    <property type="match status" value="1"/>
</dbReference>
<dbReference type="PANTHER" id="PTHR33376:SF2">
    <property type="entry name" value="DICARBOXYLATE-BINDING PERIPLASMIC PROTEIN"/>
    <property type="match status" value="1"/>
</dbReference>
<dbReference type="CDD" id="cd13671">
    <property type="entry name" value="PBP2_TRAP_SBP_like_3"/>
    <property type="match status" value="1"/>
</dbReference>
<organism evidence="3 4">
    <name type="scientific">Brachybacterium massiliense</name>
    <dbReference type="NCBI Taxonomy" id="1755098"/>
    <lineage>
        <taxon>Bacteria</taxon>
        <taxon>Bacillati</taxon>
        <taxon>Actinomycetota</taxon>
        <taxon>Actinomycetes</taxon>
        <taxon>Micrococcales</taxon>
        <taxon>Dermabacteraceae</taxon>
        <taxon>Brachybacterium</taxon>
    </lineage>
</organism>
<dbReference type="EMBL" id="DYUE01000087">
    <property type="protein sequence ID" value="HJG90725.1"/>
    <property type="molecule type" value="Genomic_DNA"/>
</dbReference>
<dbReference type="Proteomes" id="UP000742460">
    <property type="component" value="Unassembled WGS sequence"/>
</dbReference>
<evidence type="ECO:0000256" key="1">
    <source>
        <dbReference type="ARBA" id="ARBA00022729"/>
    </source>
</evidence>
<evidence type="ECO:0000256" key="2">
    <source>
        <dbReference type="SAM" id="MobiDB-lite"/>
    </source>
</evidence>
<proteinExistence type="predicted"/>
<dbReference type="PANTHER" id="PTHR33376">
    <property type="match status" value="1"/>
</dbReference>
<name>A0A921SWC5_9MICO</name>
<keyword evidence="1" id="KW-0732">Signal</keyword>
<reference evidence="3" key="2">
    <citation type="submission" date="2021-09" db="EMBL/GenBank/DDBJ databases">
        <authorList>
            <person name="Gilroy R."/>
        </authorList>
    </citation>
    <scope>NUCLEOTIDE SEQUENCE</scope>
    <source>
        <strain evidence="3">ChiGjej5B5-22894</strain>
    </source>
</reference>
<dbReference type="AlphaFoldDB" id="A0A921SWC5"/>
<dbReference type="GO" id="GO:0055085">
    <property type="term" value="P:transmembrane transport"/>
    <property type="evidence" value="ECO:0007669"/>
    <property type="project" value="InterPro"/>
</dbReference>
<accession>A0A921SWC5</accession>
<gene>
    <name evidence="3" type="ORF">K8V81_03270</name>
</gene>
<feature type="region of interest" description="Disordered" evidence="2">
    <location>
        <begin position="1"/>
        <end position="22"/>
    </location>
</feature>
<dbReference type="InterPro" id="IPR018389">
    <property type="entry name" value="DctP_fam"/>
</dbReference>
<evidence type="ECO:0000313" key="3">
    <source>
        <dbReference type="EMBL" id="HJG90725.1"/>
    </source>
</evidence>
<sequence length="366" mass="39452">MRTPSSSRRRASRSLAGSRPDAGGGLGRRRFLSSLPVLGAGAALLGGCATQEGAVTGVDRVLSISLGQAESHPSYGSLVSFGERIAEATDGRYGARVYANNSLGDQQETVQLVSDGAIDMAVISGTQIENSSPRFLPMNVPGVFDDIDHQNRVMLDEAIVGELFASLEPQMRLTVLGGYTQGSRHLYTAQGPIESVEDMAGLKIRVQESEIFLRLINAIGGVPTPMAYSEVYTGLQAGVLDGAENNEVSYVTQRHYEVAGHFTLTNHLIGFDFLLANTDLLEGMDERDSDALREAWAETQSEFVEIWKQETEEMTTQMLDRGVTITDPDPEVFAPIIEEVGLSILEHPDDLALYDAIRAAAEGGDA</sequence>
<comment type="caution">
    <text evidence="3">The sequence shown here is derived from an EMBL/GenBank/DDBJ whole genome shotgun (WGS) entry which is preliminary data.</text>
</comment>
<evidence type="ECO:0000313" key="4">
    <source>
        <dbReference type="Proteomes" id="UP000742460"/>
    </source>
</evidence>
<dbReference type="Gene3D" id="3.40.190.170">
    <property type="entry name" value="Bacterial extracellular solute-binding protein, family 7"/>
    <property type="match status" value="1"/>
</dbReference>
<protein>
    <submittedName>
        <fullName evidence="3">TRAP transporter substrate-binding protein</fullName>
    </submittedName>
</protein>